<gene>
    <name evidence="1" type="ORF">ACFSQ6_05235</name>
</gene>
<dbReference type="EMBL" id="JBHUMB010000006">
    <property type="protein sequence ID" value="MFD2742792.1"/>
    <property type="molecule type" value="Genomic_DNA"/>
</dbReference>
<protein>
    <recommendedName>
        <fullName evidence="3">General stress protein CsbD</fullName>
    </recommendedName>
</protein>
<proteinExistence type="predicted"/>
<evidence type="ECO:0008006" key="3">
    <source>
        <dbReference type="Google" id="ProtNLM"/>
    </source>
</evidence>
<dbReference type="RefSeq" id="WP_082784985.1">
    <property type="nucleotide sequence ID" value="NZ_JBHUMB010000006.1"/>
</dbReference>
<name>A0ABW5UBD7_9SPHI</name>
<reference evidence="2" key="1">
    <citation type="journal article" date="2019" name="Int. J. Syst. Evol. Microbiol.">
        <title>The Global Catalogue of Microorganisms (GCM) 10K type strain sequencing project: providing services to taxonomists for standard genome sequencing and annotation.</title>
        <authorList>
            <consortium name="The Broad Institute Genomics Platform"/>
            <consortium name="The Broad Institute Genome Sequencing Center for Infectious Disease"/>
            <person name="Wu L."/>
            <person name="Ma J."/>
        </authorList>
    </citation>
    <scope>NUCLEOTIDE SEQUENCE [LARGE SCALE GENOMIC DNA]</scope>
    <source>
        <strain evidence="2">KCTC 42247</strain>
    </source>
</reference>
<comment type="caution">
    <text evidence="1">The sequence shown here is derived from an EMBL/GenBank/DDBJ whole genome shotgun (WGS) entry which is preliminary data.</text>
</comment>
<organism evidence="1 2">
    <name type="scientific">Sphingobacterium populi</name>
    <dbReference type="NCBI Taxonomy" id="1812824"/>
    <lineage>
        <taxon>Bacteria</taxon>
        <taxon>Pseudomonadati</taxon>
        <taxon>Bacteroidota</taxon>
        <taxon>Sphingobacteriia</taxon>
        <taxon>Sphingobacteriales</taxon>
        <taxon>Sphingobacteriaceae</taxon>
        <taxon>Sphingobacterium</taxon>
    </lineage>
</organism>
<evidence type="ECO:0000313" key="1">
    <source>
        <dbReference type="EMBL" id="MFD2742792.1"/>
    </source>
</evidence>
<sequence>MTNLKISSKDWEVVRFKLTRKYNTLRSEDLAYVEGQEEELIARLAKRIRRNTDYVRFTLGKELQDLNSNRL</sequence>
<accession>A0ABW5UBD7</accession>
<dbReference type="Proteomes" id="UP001597418">
    <property type="component" value="Unassembled WGS sequence"/>
</dbReference>
<keyword evidence="2" id="KW-1185">Reference proteome</keyword>
<evidence type="ECO:0000313" key="2">
    <source>
        <dbReference type="Proteomes" id="UP001597418"/>
    </source>
</evidence>